<dbReference type="HAMAP" id="MF_00374">
    <property type="entry name" value="Ribosomal_uL29"/>
    <property type="match status" value="1"/>
</dbReference>
<evidence type="ECO:0000256" key="1">
    <source>
        <dbReference type="ARBA" id="ARBA00009254"/>
    </source>
</evidence>
<dbReference type="InterPro" id="IPR036049">
    <property type="entry name" value="Ribosomal_uL29_sf"/>
</dbReference>
<reference evidence="5" key="1">
    <citation type="journal article" date="2022" name="bioRxiv">
        <title>Genomics of Preaxostyla Flagellates Illuminates Evolutionary Transitions and the Path Towards Mitochondrial Loss.</title>
        <authorList>
            <person name="Novak L.V.F."/>
            <person name="Treitli S.C."/>
            <person name="Pyrih J."/>
            <person name="Halakuc P."/>
            <person name="Pipaliya S.V."/>
            <person name="Vacek V."/>
            <person name="Brzon O."/>
            <person name="Soukal P."/>
            <person name="Eme L."/>
            <person name="Dacks J.B."/>
            <person name="Karnkowska A."/>
            <person name="Elias M."/>
            <person name="Hampl V."/>
        </authorList>
    </citation>
    <scope>NUCLEOTIDE SEQUENCE</scope>
    <source>
        <strain evidence="5">RCP-MX</strain>
    </source>
</reference>
<evidence type="ECO:0000256" key="2">
    <source>
        <dbReference type="ARBA" id="ARBA00022980"/>
    </source>
</evidence>
<dbReference type="PANTHER" id="PTHR45722:SF2">
    <property type="entry name" value="LARGE RIBOSOMAL SUBUNIT PROTEIN UL29-RELATED"/>
    <property type="match status" value="1"/>
</dbReference>
<dbReference type="NCBIfam" id="TIGR00012">
    <property type="entry name" value="L29"/>
    <property type="match status" value="1"/>
</dbReference>
<evidence type="ECO:0000256" key="4">
    <source>
        <dbReference type="SAM" id="Coils"/>
    </source>
</evidence>
<dbReference type="InterPro" id="IPR001854">
    <property type="entry name" value="Ribosomal_uL29"/>
</dbReference>
<evidence type="ECO:0000256" key="3">
    <source>
        <dbReference type="ARBA" id="ARBA00023274"/>
    </source>
</evidence>
<dbReference type="EMBL" id="JAPMOS010000002">
    <property type="protein sequence ID" value="KAJ4462788.1"/>
    <property type="molecule type" value="Genomic_DNA"/>
</dbReference>
<comment type="caution">
    <text evidence="5">The sequence shown here is derived from an EMBL/GenBank/DDBJ whole genome shotgun (WGS) entry which is preliminary data.</text>
</comment>
<dbReference type="GO" id="GO:0005840">
    <property type="term" value="C:ribosome"/>
    <property type="evidence" value="ECO:0007669"/>
    <property type="project" value="UniProtKB-KW"/>
</dbReference>
<dbReference type="Pfam" id="PF00831">
    <property type="entry name" value="Ribosomal_L29"/>
    <property type="match status" value="1"/>
</dbReference>
<name>A0ABQ8UV86_9EUKA</name>
<keyword evidence="2 5" id="KW-0689">Ribosomal protein</keyword>
<evidence type="ECO:0000313" key="5">
    <source>
        <dbReference type="EMBL" id="KAJ4462788.1"/>
    </source>
</evidence>
<dbReference type="PANTHER" id="PTHR45722">
    <property type="entry name" value="60S RIBOSOMAL PROTEIN L35"/>
    <property type="match status" value="1"/>
</dbReference>
<dbReference type="Proteomes" id="UP001141327">
    <property type="component" value="Unassembled WGS sequence"/>
</dbReference>
<proteinExistence type="inferred from homology"/>
<sequence length="122" mass="14345">MARLRIQEIRKMKKEQLEKQLEELKKELTGLRVAQVTGGNPSKLSKINVVRKSIARVLTVMNQTRAASVRQFFHGKKFQPLDLRTKKTRAMRRALTFEQEHLMTLRQKKHEVKVPKFAVRPQ</sequence>
<keyword evidence="6" id="KW-1185">Reference proteome</keyword>
<protein>
    <submittedName>
        <fullName evidence="5">Ribosomal protein L35</fullName>
    </submittedName>
</protein>
<dbReference type="SUPFAM" id="SSF46561">
    <property type="entry name" value="Ribosomal protein L29 (L29p)"/>
    <property type="match status" value="1"/>
</dbReference>
<gene>
    <name evidence="5" type="ORF">PAPYR_811</name>
</gene>
<keyword evidence="4" id="KW-0175">Coiled coil</keyword>
<evidence type="ECO:0000313" key="6">
    <source>
        <dbReference type="Proteomes" id="UP001141327"/>
    </source>
</evidence>
<dbReference type="PROSITE" id="PS00579">
    <property type="entry name" value="RIBOSOMAL_L29"/>
    <property type="match status" value="1"/>
</dbReference>
<organism evidence="5 6">
    <name type="scientific">Paratrimastix pyriformis</name>
    <dbReference type="NCBI Taxonomy" id="342808"/>
    <lineage>
        <taxon>Eukaryota</taxon>
        <taxon>Metamonada</taxon>
        <taxon>Preaxostyla</taxon>
        <taxon>Paratrimastigidae</taxon>
        <taxon>Paratrimastix</taxon>
    </lineage>
</organism>
<dbReference type="InterPro" id="IPR018254">
    <property type="entry name" value="Ribosomal_uL29_CS"/>
</dbReference>
<comment type="similarity">
    <text evidence="1">Belongs to the universal ribosomal protein uL29 family.</text>
</comment>
<dbReference type="InterPro" id="IPR045059">
    <property type="entry name" value="Ribosomal_uL29_euk"/>
</dbReference>
<dbReference type="Gene3D" id="1.10.287.310">
    <property type="match status" value="1"/>
</dbReference>
<keyword evidence="3" id="KW-0687">Ribonucleoprotein</keyword>
<accession>A0ABQ8UV86</accession>
<dbReference type="CDD" id="cd00427">
    <property type="entry name" value="Ribosomal_L29_HIP"/>
    <property type="match status" value="1"/>
</dbReference>
<dbReference type="Gene3D" id="6.10.250.3450">
    <property type="match status" value="1"/>
</dbReference>
<feature type="coiled-coil region" evidence="4">
    <location>
        <begin position="7"/>
        <end position="34"/>
    </location>
</feature>